<dbReference type="RefSeq" id="WP_102243193.1">
    <property type="nucleotide sequence ID" value="NZ_CP025704.1"/>
</dbReference>
<reference evidence="1 2" key="1">
    <citation type="submission" date="2018-01" db="EMBL/GenBank/DDBJ databases">
        <title>Complete genome sequence of Bacteriovorax stolpii DSM12778.</title>
        <authorList>
            <person name="Tang B."/>
            <person name="Chang J."/>
        </authorList>
    </citation>
    <scope>NUCLEOTIDE SEQUENCE [LARGE SCALE GENOMIC DNA]</scope>
    <source>
        <strain evidence="1 2">DSM 12778</strain>
    </source>
</reference>
<accession>A0A2K9NQU1</accession>
<dbReference type="Proteomes" id="UP000235584">
    <property type="component" value="Chromosome"/>
</dbReference>
<dbReference type="AlphaFoldDB" id="A0A2K9NQU1"/>
<name>A0A2K9NQU1_BACTC</name>
<organism evidence="1 2">
    <name type="scientific">Bacteriovorax stolpii</name>
    <name type="common">Bdellovibrio stolpii</name>
    <dbReference type="NCBI Taxonomy" id="960"/>
    <lineage>
        <taxon>Bacteria</taxon>
        <taxon>Pseudomonadati</taxon>
        <taxon>Bdellovibrionota</taxon>
        <taxon>Bacteriovoracia</taxon>
        <taxon>Bacteriovoracales</taxon>
        <taxon>Bacteriovoracaceae</taxon>
        <taxon>Bacteriovorax</taxon>
    </lineage>
</organism>
<dbReference type="KEGG" id="bsto:C0V70_07220"/>
<dbReference type="OrthoDB" id="384988at2"/>
<evidence type="ECO:0000313" key="1">
    <source>
        <dbReference type="EMBL" id="AUN97900.1"/>
    </source>
</evidence>
<sequence>MGDYFKGPERLEVFSITGAPMRMGEPRSLEVPDYQVLKNLIAQGEKDKAIAYLSAFHAQNSGMLSLLNDWCVAQVKLCAELLDATKEKNLRPEAMKEFNILIDKMALEYHSAEDKAVLDFIRKYITAETILFLDGQKILEGLNQKKDALVLAITAGDKNKAIIDVDHYHHHDLICHDSLITFIYSYPTTVMKHYGEKMGMDISNESILRNPIWNGMWELTKVLTPLDLAAFLAEHLRFHFSGPARQGQTIIKEDDKKINLIFDPCGSGGALRRRLGDDIVNFKEKHQLGWNKCGEVNMYCSHCAINEKHSIDLFGYPKLVVEFQADPAKPCGWTIYKNKEDIPAEVYERLGLKK</sequence>
<proteinExistence type="predicted"/>
<dbReference type="EMBL" id="CP025704">
    <property type="protein sequence ID" value="AUN97900.1"/>
    <property type="molecule type" value="Genomic_DNA"/>
</dbReference>
<keyword evidence="2" id="KW-1185">Reference proteome</keyword>
<gene>
    <name evidence="1" type="ORF">C0V70_07220</name>
</gene>
<protein>
    <submittedName>
        <fullName evidence="1">Uncharacterized protein</fullName>
    </submittedName>
</protein>
<evidence type="ECO:0000313" key="2">
    <source>
        <dbReference type="Proteomes" id="UP000235584"/>
    </source>
</evidence>